<dbReference type="InterPro" id="IPR036390">
    <property type="entry name" value="WH_DNA-bd_sf"/>
</dbReference>
<sequence length="178" mass="20004">MKAKKITGEARRTFILKLLKEANQPITGSSFAEKANVSRQVIVQDISILKAKKEPIIATSQGYLYMANEKDEKKNQMVIACNHHPVQTREELNIIVDHGVTVKDIKIEHPVYGDLSASIMVSNRKEVDQFIKQIEETNAPYLAPLTNGTHLHTVEADTPEKLQDACKKLFEAGILIRE</sequence>
<dbReference type="InterPro" id="IPR036388">
    <property type="entry name" value="WH-like_DNA-bd_sf"/>
</dbReference>
<dbReference type="EMBL" id="JAGIKX010000007">
    <property type="protein sequence ID" value="MBP2257363.1"/>
    <property type="molecule type" value="Genomic_DNA"/>
</dbReference>
<name>A0ABS4S7B6_9BACI</name>
<dbReference type="Gene3D" id="1.10.10.10">
    <property type="entry name" value="Winged helix-like DNA-binding domain superfamily/Winged helix DNA-binding domain"/>
    <property type="match status" value="1"/>
</dbReference>
<dbReference type="PANTHER" id="PTHR40068:SF1">
    <property type="entry name" value="TRANSCRIPTION REPRESSOR NIAR-RELATED"/>
    <property type="match status" value="1"/>
</dbReference>
<accession>A0ABS4S7B6</accession>
<dbReference type="RefSeq" id="WP_029270152.1">
    <property type="nucleotide sequence ID" value="NZ_JAGIKX010000007.1"/>
</dbReference>
<dbReference type="Gene3D" id="3.30.1340.20">
    <property type="entry name" value="3H domain"/>
    <property type="match status" value="1"/>
</dbReference>
<reference evidence="3 4" key="1">
    <citation type="submission" date="2021-03" db="EMBL/GenBank/DDBJ databases">
        <title>Genomic Encyclopedia of Type Strains, Phase IV (KMG-IV): sequencing the most valuable type-strain genomes for metagenomic binning, comparative biology and taxonomic classification.</title>
        <authorList>
            <person name="Goeker M."/>
        </authorList>
    </citation>
    <scope>NUCLEOTIDE SEQUENCE [LARGE SCALE GENOMIC DNA]</scope>
    <source>
        <strain evidence="3 4">DSM 25790</strain>
    </source>
</reference>
<feature type="domain" description="3H" evidence="1">
    <location>
        <begin position="79"/>
        <end position="175"/>
    </location>
</feature>
<dbReference type="InterPro" id="IPR004173">
    <property type="entry name" value="3H_domain"/>
</dbReference>
<organism evidence="3 4">
    <name type="scientific">Virgibacillus alimentarius</name>
    <dbReference type="NCBI Taxonomy" id="698769"/>
    <lineage>
        <taxon>Bacteria</taxon>
        <taxon>Bacillati</taxon>
        <taxon>Bacillota</taxon>
        <taxon>Bacilli</taxon>
        <taxon>Bacillales</taxon>
        <taxon>Bacillaceae</taxon>
        <taxon>Virgibacillus</taxon>
    </lineage>
</organism>
<evidence type="ECO:0000259" key="1">
    <source>
        <dbReference type="Pfam" id="PF02829"/>
    </source>
</evidence>
<dbReference type="InterPro" id="IPR035922">
    <property type="entry name" value="3H_dom_sf"/>
</dbReference>
<dbReference type="PANTHER" id="PTHR40068">
    <property type="entry name" value="TRANSCRIPTION REPRESSOR NIAR-RELATED"/>
    <property type="match status" value="1"/>
</dbReference>
<dbReference type="SUPFAM" id="SSF46785">
    <property type="entry name" value="Winged helix' DNA-binding domain"/>
    <property type="match status" value="1"/>
</dbReference>
<feature type="domain" description="Helix-turn-helix type 11" evidence="2">
    <location>
        <begin position="11"/>
        <end position="63"/>
    </location>
</feature>
<gene>
    <name evidence="3" type="ORF">J2Z81_001311</name>
</gene>
<dbReference type="Pfam" id="PF08279">
    <property type="entry name" value="HTH_11"/>
    <property type="match status" value="1"/>
</dbReference>
<dbReference type="PIRSF" id="PIRSF037847">
    <property type="entry name" value="NiaR"/>
    <property type="match status" value="1"/>
</dbReference>
<protein>
    <submittedName>
        <fullName evidence="3">Transcriptional regulator of NAD metabolism</fullName>
    </submittedName>
</protein>
<dbReference type="Proteomes" id="UP001519294">
    <property type="component" value="Unassembled WGS sequence"/>
</dbReference>
<dbReference type="InterPro" id="IPR013196">
    <property type="entry name" value="HTH_11"/>
</dbReference>
<comment type="caution">
    <text evidence="3">The sequence shown here is derived from an EMBL/GenBank/DDBJ whole genome shotgun (WGS) entry which is preliminary data.</text>
</comment>
<evidence type="ECO:0000259" key="2">
    <source>
        <dbReference type="Pfam" id="PF08279"/>
    </source>
</evidence>
<dbReference type="SUPFAM" id="SSF75500">
    <property type="entry name" value="Putative transcriptional regulator TM1602, C-terminal domain"/>
    <property type="match status" value="1"/>
</dbReference>
<evidence type="ECO:0000313" key="3">
    <source>
        <dbReference type="EMBL" id="MBP2257363.1"/>
    </source>
</evidence>
<evidence type="ECO:0000313" key="4">
    <source>
        <dbReference type="Proteomes" id="UP001519294"/>
    </source>
</evidence>
<keyword evidence="4" id="KW-1185">Reference proteome</keyword>
<dbReference type="InterPro" id="IPR026043">
    <property type="entry name" value="NadR"/>
</dbReference>
<dbReference type="Pfam" id="PF02829">
    <property type="entry name" value="3H"/>
    <property type="match status" value="1"/>
</dbReference>
<proteinExistence type="predicted"/>